<feature type="compositionally biased region" description="Gly residues" evidence="1">
    <location>
        <begin position="77"/>
        <end position="87"/>
    </location>
</feature>
<dbReference type="EMBL" id="JBBNAG010000004">
    <property type="protein sequence ID" value="KAK9139876.1"/>
    <property type="molecule type" value="Genomic_DNA"/>
</dbReference>
<dbReference type="GO" id="GO:0031047">
    <property type="term" value="P:regulatory ncRNA-mediated gene silencing"/>
    <property type="evidence" value="ECO:0007669"/>
    <property type="project" value="InterPro"/>
</dbReference>
<organism evidence="3 4">
    <name type="scientific">Stephania cephalantha</name>
    <dbReference type="NCBI Taxonomy" id="152367"/>
    <lineage>
        <taxon>Eukaryota</taxon>
        <taxon>Viridiplantae</taxon>
        <taxon>Streptophyta</taxon>
        <taxon>Embryophyta</taxon>
        <taxon>Tracheophyta</taxon>
        <taxon>Spermatophyta</taxon>
        <taxon>Magnoliopsida</taxon>
        <taxon>Ranunculales</taxon>
        <taxon>Menispermaceae</taxon>
        <taxon>Menispermoideae</taxon>
        <taxon>Cissampelideae</taxon>
        <taxon>Stephania</taxon>
    </lineage>
</organism>
<protein>
    <recommendedName>
        <fullName evidence="2">XS domain-containing protein</fullName>
    </recommendedName>
</protein>
<evidence type="ECO:0000313" key="4">
    <source>
        <dbReference type="Proteomes" id="UP001419268"/>
    </source>
</evidence>
<proteinExistence type="predicted"/>
<dbReference type="Pfam" id="PF03468">
    <property type="entry name" value="XS"/>
    <property type="match status" value="1"/>
</dbReference>
<reference evidence="3 4" key="1">
    <citation type="submission" date="2024-01" db="EMBL/GenBank/DDBJ databases">
        <title>Genome assemblies of Stephania.</title>
        <authorList>
            <person name="Yang L."/>
        </authorList>
    </citation>
    <scope>NUCLEOTIDE SEQUENCE [LARGE SCALE GENOMIC DNA]</scope>
    <source>
        <strain evidence="3">JXDWG</strain>
        <tissue evidence="3">Leaf</tissue>
    </source>
</reference>
<name>A0AAP0JTV8_9MAGN</name>
<sequence length="440" mass="48902">MLDRRTIVLADGGVRSYFALPPDYPDFPPMPPLFARPDRFFGDPDPGPFGSGRGRLSPEGFRRDRGESDYWSSLGLDGKGGGGGGLEGAQKRKFGDVDERDELARQRQQLMHYGNASSNPNGFLSGPGDHRGSDYLAASTSSPFRRNVAEPGRGMEDFRASKHLRVGGEHDGHSSGTKYHDVDPQALKKAFVHYAKLLNDNSTQKKVYLEDGKRGPLQCLTCGRASREFPDVHGLIMHAYNSHDLRIDHLGLHKALCVLMGWNYAKVPDNSRAYQLLPSDEAQANKEDLVLWPPMVIIHNTMYGKDKDGRVEGIGNKAMDSKIRDLGFSGGKSRSLYGKDGHQGITLVKFAGDQSGLKEALRLADFFEKDNHGRKAWVRVEPTLSGRDEENNVNLVKVDEKTGEKKRIFFGYLGTASDLEKLDFEGRKKAGIESRREYNC</sequence>
<accession>A0AAP0JTV8</accession>
<evidence type="ECO:0000313" key="3">
    <source>
        <dbReference type="EMBL" id="KAK9139876.1"/>
    </source>
</evidence>
<gene>
    <name evidence="3" type="ORF">Scep_009557</name>
</gene>
<dbReference type="PANTHER" id="PTHR46619:SF3">
    <property type="entry name" value="RNA RECOGNITION MOTIF XS DOMAIN PROTEIN"/>
    <property type="match status" value="1"/>
</dbReference>
<dbReference type="InterPro" id="IPR038588">
    <property type="entry name" value="XS_domain_sf"/>
</dbReference>
<evidence type="ECO:0000259" key="2">
    <source>
        <dbReference type="Pfam" id="PF03468"/>
    </source>
</evidence>
<dbReference type="AlphaFoldDB" id="A0AAP0JTV8"/>
<evidence type="ECO:0000256" key="1">
    <source>
        <dbReference type="SAM" id="MobiDB-lite"/>
    </source>
</evidence>
<feature type="domain" description="XS" evidence="2">
    <location>
        <begin position="287"/>
        <end position="420"/>
    </location>
</feature>
<dbReference type="Proteomes" id="UP001419268">
    <property type="component" value="Unassembled WGS sequence"/>
</dbReference>
<dbReference type="PANTHER" id="PTHR46619">
    <property type="entry name" value="RNA RECOGNITION MOTIF XS DOMAIN PROTEIN-RELATED"/>
    <property type="match status" value="1"/>
</dbReference>
<keyword evidence="4" id="KW-1185">Reference proteome</keyword>
<dbReference type="Gene3D" id="3.30.70.2890">
    <property type="entry name" value="XS domain"/>
    <property type="match status" value="1"/>
</dbReference>
<dbReference type="InterPro" id="IPR005380">
    <property type="entry name" value="XS_domain"/>
</dbReference>
<feature type="region of interest" description="Disordered" evidence="1">
    <location>
        <begin position="42"/>
        <end position="90"/>
    </location>
</feature>
<comment type="caution">
    <text evidence="3">The sequence shown here is derived from an EMBL/GenBank/DDBJ whole genome shotgun (WGS) entry which is preliminary data.</text>
</comment>